<dbReference type="SUPFAM" id="SSF50978">
    <property type="entry name" value="WD40 repeat-like"/>
    <property type="match status" value="1"/>
</dbReference>
<keyword evidence="4" id="KW-1185">Reference proteome</keyword>
<dbReference type="PANTHER" id="PTHR46866">
    <property type="entry name" value="GH12955P"/>
    <property type="match status" value="1"/>
</dbReference>
<dbReference type="Gene3D" id="2.130.10.10">
    <property type="entry name" value="YVTN repeat-like/Quinoprotein amine dehydrogenase"/>
    <property type="match status" value="1"/>
</dbReference>
<evidence type="ECO:0000313" key="4">
    <source>
        <dbReference type="Proteomes" id="UP001165065"/>
    </source>
</evidence>
<feature type="domain" description="BEACH" evidence="2">
    <location>
        <begin position="1"/>
        <end position="335"/>
    </location>
</feature>
<sequence length="1210" mass="131651">MGIITNYAYLLHLNEACGRIQGNMDGGGIVFPWVTNFKEEIKDPNCREGCWRDLRVSKYLLNKGPSMLSLQYSTLSHHVTESMSELTYCLYLARTLPLSWLQRVVRRDFVPGHYSGDLGRLWELSPDELTREFYDKPEVFKSRHPELMGDISPPPWCDDATETIKYHRRLLEGSVVSSNLHHWIDLNFGAALSGPEALRNKNIPLLLYGGEEVVVKDVKEDEDAIDGVNDGIVEDGDLEFRRASVGRGSSGTGRSLLNFQADGGEDNERISSPITAPSPITVVDDGGGIREGEEGLSSEARSYIIEEIKSLNAVVSDETFGMKYEDVFNTAYPQGDEGIVAMARDVYKSAGVDIGEGMHCGLQKLERGEITREEIGEGGERFMFPPGAFECYETLRGIKTYDGPNEAVLDIPLSTIEALNGNAFDFLKETLLDVFSRPAKDDVGDDYYLDKVPPFVQLMGRLIGDGVVTSRVVSWFDALLNCNRQTLLSELLVSPLLLDLYRVEDGGKFITALTRWGMERITERAGEDVKKGVVGMFAMMSGAEGFGPGLSARYVVPALVKTVGSPRILSRGAGGGSEGLGESVDASRMHVARALASIIPLLKEEVIGSGIIDPIFANQIPRLQMELAKGRAEKERGREGVVNAMVEALYVLHCCLPWVSEGTVEWHYFRQPPIPVHQLLVLMTPLVHEPGAYHVLAETGSMLCSACWAAEGGKFVEEEVVGVVDGFCGWLWDEYTRTLSEESQKLSELEMTSRGQLPVASYNSLHNAIIESVMALPGMEIGKELYETVKGVVGGEGWGERCGNANMLVKWWGKGREREKKGREKKGNPEKGEGDKNNPLAEVVVGMGRMGGWIRRTIRGRRERAETRGDVEDDANRAWGGGDDDMVDPLGVGGGITSLMDAAREKGLGVNYVGEGVVGGNVVEEYFNGGGGAVELQPPRGGGGGGSSEGEGGRASRIDRTWLVGSEGMRERSTRAGDKGGKLDSEPWKKIGRGWSTHMVLLSELDGSTAGGEKVSGIRTLSSNKAESILATGSRNGEVLLWDIASHPPVVKGRFKGHRVAAKGGYYKPERLELYDEGNLKTGEILQLSIEEADRGIVCDGNLTVFDCETLQPLALLKKNASCHFAAFEGGGEGGKRGKDVLYAVSGHKAAAAAIPAPGSKEVKVKARHFVDGEGNKVQKKKLCCRSMLLLGLRNLMVVGCEDGTVKICV</sequence>
<feature type="compositionally biased region" description="Gly residues" evidence="1">
    <location>
        <begin position="940"/>
        <end position="950"/>
    </location>
</feature>
<protein>
    <recommendedName>
        <fullName evidence="2">BEACH domain-containing protein</fullName>
    </recommendedName>
</protein>
<evidence type="ECO:0000313" key="3">
    <source>
        <dbReference type="EMBL" id="GMI22377.1"/>
    </source>
</evidence>
<feature type="compositionally biased region" description="Basic and acidic residues" evidence="1">
    <location>
        <begin position="863"/>
        <end position="876"/>
    </location>
</feature>
<dbReference type="InterPro" id="IPR000409">
    <property type="entry name" value="BEACH_dom"/>
</dbReference>
<evidence type="ECO:0000259" key="2">
    <source>
        <dbReference type="SMART" id="SM01026"/>
    </source>
</evidence>
<dbReference type="Gene3D" id="1.10.1540.10">
    <property type="entry name" value="BEACH domain"/>
    <property type="match status" value="1"/>
</dbReference>
<reference evidence="4" key="1">
    <citation type="journal article" date="2023" name="Commun. Biol.">
        <title>Genome analysis of Parmales, the sister group of diatoms, reveals the evolutionary specialization of diatoms from phago-mixotrophs to photoautotrophs.</title>
        <authorList>
            <person name="Ban H."/>
            <person name="Sato S."/>
            <person name="Yoshikawa S."/>
            <person name="Yamada K."/>
            <person name="Nakamura Y."/>
            <person name="Ichinomiya M."/>
            <person name="Sato N."/>
            <person name="Blanc-Mathieu R."/>
            <person name="Endo H."/>
            <person name="Kuwata A."/>
            <person name="Ogata H."/>
        </authorList>
    </citation>
    <scope>NUCLEOTIDE SEQUENCE [LARGE SCALE GENOMIC DNA]</scope>
</reference>
<dbReference type="InterPro" id="IPR019775">
    <property type="entry name" value="WD40_repeat_CS"/>
</dbReference>
<feature type="region of interest" description="Disordered" evidence="1">
    <location>
        <begin position="816"/>
        <end position="839"/>
    </location>
</feature>
<name>A0A9W7L2T7_9STRA</name>
<dbReference type="PANTHER" id="PTHR46866:SF1">
    <property type="entry name" value="GH12955P"/>
    <property type="match status" value="1"/>
</dbReference>
<dbReference type="AlphaFoldDB" id="A0A9W7L2T7"/>
<dbReference type="Pfam" id="PF02138">
    <property type="entry name" value="Beach"/>
    <property type="match status" value="1"/>
</dbReference>
<evidence type="ECO:0000256" key="1">
    <source>
        <dbReference type="SAM" id="MobiDB-lite"/>
    </source>
</evidence>
<dbReference type="SMART" id="SM01026">
    <property type="entry name" value="Beach"/>
    <property type="match status" value="1"/>
</dbReference>
<feature type="region of interest" description="Disordered" evidence="1">
    <location>
        <begin position="863"/>
        <end position="882"/>
    </location>
</feature>
<dbReference type="InterPro" id="IPR036322">
    <property type="entry name" value="WD40_repeat_dom_sf"/>
</dbReference>
<feature type="region of interest" description="Disordered" evidence="1">
    <location>
        <begin position="266"/>
        <end position="289"/>
    </location>
</feature>
<proteinExistence type="predicted"/>
<comment type="caution">
    <text evidence="3">The sequence shown here is derived from an EMBL/GenBank/DDBJ whole genome shotgun (WGS) entry which is preliminary data.</text>
</comment>
<dbReference type="SUPFAM" id="SSF81837">
    <property type="entry name" value="BEACH domain"/>
    <property type="match status" value="1"/>
</dbReference>
<feature type="region of interest" description="Disordered" evidence="1">
    <location>
        <begin position="933"/>
        <end position="958"/>
    </location>
</feature>
<organism evidence="3 4">
    <name type="scientific">Triparma columacea</name>
    <dbReference type="NCBI Taxonomy" id="722753"/>
    <lineage>
        <taxon>Eukaryota</taxon>
        <taxon>Sar</taxon>
        <taxon>Stramenopiles</taxon>
        <taxon>Ochrophyta</taxon>
        <taxon>Bolidophyceae</taxon>
        <taxon>Parmales</taxon>
        <taxon>Triparmaceae</taxon>
        <taxon>Triparma</taxon>
    </lineage>
</organism>
<gene>
    <name evidence="3" type="ORF">TrCOL_g243</name>
</gene>
<dbReference type="EMBL" id="BRYA01000547">
    <property type="protein sequence ID" value="GMI22377.1"/>
    <property type="molecule type" value="Genomic_DNA"/>
</dbReference>
<dbReference type="OrthoDB" id="29306at2759"/>
<accession>A0A9W7L2T7</accession>
<dbReference type="InterPro" id="IPR036372">
    <property type="entry name" value="BEACH_dom_sf"/>
</dbReference>
<dbReference type="PROSITE" id="PS00678">
    <property type="entry name" value="WD_REPEATS_1"/>
    <property type="match status" value="1"/>
</dbReference>
<feature type="compositionally biased region" description="Basic and acidic residues" evidence="1">
    <location>
        <begin position="816"/>
        <end position="836"/>
    </location>
</feature>
<dbReference type="Proteomes" id="UP001165065">
    <property type="component" value="Unassembled WGS sequence"/>
</dbReference>
<dbReference type="InterPro" id="IPR015943">
    <property type="entry name" value="WD40/YVTN_repeat-like_dom_sf"/>
</dbReference>